<accession>A0A016WHC7</accession>
<protein>
    <submittedName>
        <fullName evidence="2">Uncharacterized protein</fullName>
    </submittedName>
</protein>
<reference evidence="3" key="1">
    <citation type="journal article" date="2015" name="Nat. Genet.">
        <title>The genome and transcriptome of the zoonotic hookworm Ancylostoma ceylanicum identify infection-specific gene families.</title>
        <authorList>
            <person name="Schwarz E.M."/>
            <person name="Hu Y."/>
            <person name="Antoshechkin I."/>
            <person name="Miller M.M."/>
            <person name="Sternberg P.W."/>
            <person name="Aroian R.V."/>
        </authorList>
    </citation>
    <scope>NUCLEOTIDE SEQUENCE</scope>
    <source>
        <strain evidence="3">HY135</strain>
    </source>
</reference>
<name>A0A016WHC7_9BILA</name>
<evidence type="ECO:0000313" key="2">
    <source>
        <dbReference type="EMBL" id="EYC38687.1"/>
    </source>
</evidence>
<sequence length="77" mass="8234">MEDISGGCLVFQSVVGNEHKSYDIAPNYNEIHFLAAIFFVTVFMAHPAVGSFWECVFRSGGAVGIAARIAVGPTTDP</sequence>
<keyword evidence="1" id="KW-1133">Transmembrane helix</keyword>
<comment type="caution">
    <text evidence="2">The sequence shown here is derived from an EMBL/GenBank/DDBJ whole genome shotgun (WGS) entry which is preliminary data.</text>
</comment>
<dbReference type="EMBL" id="JARK01000301">
    <property type="protein sequence ID" value="EYC38687.1"/>
    <property type="molecule type" value="Genomic_DNA"/>
</dbReference>
<organism evidence="2 3">
    <name type="scientific">Ancylostoma ceylanicum</name>
    <dbReference type="NCBI Taxonomy" id="53326"/>
    <lineage>
        <taxon>Eukaryota</taxon>
        <taxon>Metazoa</taxon>
        <taxon>Ecdysozoa</taxon>
        <taxon>Nematoda</taxon>
        <taxon>Chromadorea</taxon>
        <taxon>Rhabditida</taxon>
        <taxon>Rhabditina</taxon>
        <taxon>Rhabditomorpha</taxon>
        <taxon>Strongyloidea</taxon>
        <taxon>Ancylostomatidae</taxon>
        <taxon>Ancylostomatinae</taxon>
        <taxon>Ancylostoma</taxon>
    </lineage>
</organism>
<evidence type="ECO:0000256" key="1">
    <source>
        <dbReference type="SAM" id="Phobius"/>
    </source>
</evidence>
<keyword evidence="1" id="KW-0812">Transmembrane</keyword>
<feature type="transmembrane region" description="Helical" evidence="1">
    <location>
        <begin position="31"/>
        <end position="49"/>
    </location>
</feature>
<keyword evidence="1" id="KW-0472">Membrane</keyword>
<gene>
    <name evidence="2" type="primary">Acey_s0701.g1644</name>
    <name evidence="2" type="ORF">Y032_0701g1644</name>
</gene>
<dbReference type="Proteomes" id="UP000024635">
    <property type="component" value="Unassembled WGS sequence"/>
</dbReference>
<dbReference type="AlphaFoldDB" id="A0A016WHC7"/>
<keyword evidence="3" id="KW-1185">Reference proteome</keyword>
<evidence type="ECO:0000313" key="3">
    <source>
        <dbReference type="Proteomes" id="UP000024635"/>
    </source>
</evidence>
<proteinExistence type="predicted"/>